<keyword evidence="2" id="KW-0732">Signal</keyword>
<sequence>MMKRKKHVLFRIPLLFFGLAIAAGSQSAASDGCVNRSNLRYSCDGLLMTANKSTMTMLVVLFFVGTFILHMLMRGIWQSSRELQGTTENVERPYMTVRPSISTISTSSFNEVKQRDDFCKMHSVPNSMSR</sequence>
<organism evidence="3 4">
    <name type="scientific">Dibothriocephalus latus</name>
    <name type="common">Fish tapeworm</name>
    <name type="synonym">Diphyllobothrium latum</name>
    <dbReference type="NCBI Taxonomy" id="60516"/>
    <lineage>
        <taxon>Eukaryota</taxon>
        <taxon>Metazoa</taxon>
        <taxon>Spiralia</taxon>
        <taxon>Lophotrochozoa</taxon>
        <taxon>Platyhelminthes</taxon>
        <taxon>Cestoda</taxon>
        <taxon>Eucestoda</taxon>
        <taxon>Diphyllobothriidea</taxon>
        <taxon>Diphyllobothriidae</taxon>
        <taxon>Dibothriocephalus</taxon>
    </lineage>
</organism>
<protein>
    <recommendedName>
        <fullName evidence="5">Frizzled/Smoothened transmembrane domain-containing protein</fullName>
    </recommendedName>
</protein>
<feature type="chain" id="PRO_5018240074" description="Frizzled/Smoothened transmembrane domain-containing protein" evidence="2">
    <location>
        <begin position="23"/>
        <end position="130"/>
    </location>
</feature>
<evidence type="ECO:0000313" key="3">
    <source>
        <dbReference type="EMBL" id="VDN35331.1"/>
    </source>
</evidence>
<keyword evidence="1" id="KW-0472">Membrane</keyword>
<dbReference type="EMBL" id="UYRU01086864">
    <property type="protein sequence ID" value="VDN35331.1"/>
    <property type="molecule type" value="Genomic_DNA"/>
</dbReference>
<dbReference type="Proteomes" id="UP000281553">
    <property type="component" value="Unassembled WGS sequence"/>
</dbReference>
<evidence type="ECO:0000256" key="1">
    <source>
        <dbReference type="SAM" id="Phobius"/>
    </source>
</evidence>
<dbReference type="AlphaFoldDB" id="A0A3P7NZ82"/>
<evidence type="ECO:0000313" key="4">
    <source>
        <dbReference type="Proteomes" id="UP000281553"/>
    </source>
</evidence>
<feature type="signal peptide" evidence="2">
    <location>
        <begin position="1"/>
        <end position="22"/>
    </location>
</feature>
<proteinExistence type="predicted"/>
<keyword evidence="4" id="KW-1185">Reference proteome</keyword>
<evidence type="ECO:0000256" key="2">
    <source>
        <dbReference type="SAM" id="SignalP"/>
    </source>
</evidence>
<evidence type="ECO:0008006" key="5">
    <source>
        <dbReference type="Google" id="ProtNLM"/>
    </source>
</evidence>
<gene>
    <name evidence="3" type="ORF">DILT_LOCUS16746</name>
</gene>
<reference evidence="3 4" key="1">
    <citation type="submission" date="2018-11" db="EMBL/GenBank/DDBJ databases">
        <authorList>
            <consortium name="Pathogen Informatics"/>
        </authorList>
    </citation>
    <scope>NUCLEOTIDE SEQUENCE [LARGE SCALE GENOMIC DNA]</scope>
</reference>
<feature type="transmembrane region" description="Helical" evidence="1">
    <location>
        <begin position="54"/>
        <end position="73"/>
    </location>
</feature>
<keyword evidence="1" id="KW-0812">Transmembrane</keyword>
<name>A0A3P7NZ82_DIBLA</name>
<keyword evidence="1" id="KW-1133">Transmembrane helix</keyword>
<accession>A0A3P7NZ82</accession>